<comment type="caution">
    <text evidence="1">The sequence shown here is derived from an EMBL/GenBank/DDBJ whole genome shotgun (WGS) entry which is preliminary data.</text>
</comment>
<dbReference type="RefSeq" id="WP_002262269.1">
    <property type="nucleotide sequence ID" value="NZ_AHSR01000004.1"/>
</dbReference>
<evidence type="ECO:0008006" key="3">
    <source>
        <dbReference type="Google" id="ProtNLM"/>
    </source>
</evidence>
<dbReference type="Proteomes" id="UP000011676">
    <property type="component" value="Unassembled WGS sequence"/>
</dbReference>
<dbReference type="EMBL" id="AHSR01000004">
    <property type="protein sequence ID" value="EMC25508.1"/>
    <property type="molecule type" value="Genomic_DNA"/>
</dbReference>
<dbReference type="Pfam" id="PF06028">
    <property type="entry name" value="DUF915"/>
    <property type="match status" value="1"/>
</dbReference>
<sequence>MKKRKFLIIFLSLFIICLGLGLFYYRSSAGQLNKAKYIQSRTPTIFFHGYGSSANAETHMTNAAKKAGVTKTVILAYVDQNGHVTLVGKIPKNAINPIVKVNFADNRNADYDTDAKYAKAVVSKLQKTYHFKKMNMVGHSMGNMAINFYMLANAEDKTLPQLQKQVDIAGHFDGIKNYDLPQNLTINAKTGQPNAMTAAYKRLLKLQERYPKDQVDVLNLYGDKGDGSDGIVTNDSSRTLKYLIGERAKSYQEHRFTGKLAGHSKLHENPQVDKFLINFLWGK</sequence>
<dbReference type="Gene3D" id="3.40.50.1820">
    <property type="entry name" value="alpha/beta hydrolase"/>
    <property type="match status" value="1"/>
</dbReference>
<name>A0A829BXE7_STRMG</name>
<gene>
    <name evidence="1" type="ORF">SMU82_00815</name>
</gene>
<accession>A0A829BXE7</accession>
<protein>
    <recommendedName>
        <fullName evidence="3">Alpha/beta hydrolase</fullName>
    </recommendedName>
</protein>
<dbReference type="InterPro" id="IPR010315">
    <property type="entry name" value="DUF915_hydro-like"/>
</dbReference>
<organism evidence="1 2">
    <name type="scientific">Streptococcus mutans SM6</name>
    <dbReference type="NCBI Taxonomy" id="857119"/>
    <lineage>
        <taxon>Bacteria</taxon>
        <taxon>Bacillati</taxon>
        <taxon>Bacillota</taxon>
        <taxon>Bacilli</taxon>
        <taxon>Lactobacillales</taxon>
        <taxon>Streptococcaceae</taxon>
        <taxon>Streptococcus</taxon>
    </lineage>
</organism>
<evidence type="ECO:0000313" key="1">
    <source>
        <dbReference type="EMBL" id="EMC25508.1"/>
    </source>
</evidence>
<proteinExistence type="predicted"/>
<dbReference type="AlphaFoldDB" id="A0A829BXE7"/>
<evidence type="ECO:0000313" key="2">
    <source>
        <dbReference type="Proteomes" id="UP000011676"/>
    </source>
</evidence>
<dbReference type="SUPFAM" id="SSF53474">
    <property type="entry name" value="alpha/beta-Hydrolases"/>
    <property type="match status" value="1"/>
</dbReference>
<dbReference type="InterPro" id="IPR029058">
    <property type="entry name" value="AB_hydrolase_fold"/>
</dbReference>
<reference evidence="1 2" key="1">
    <citation type="journal article" date="2013" name="Mol. Biol. Evol.">
        <title>Evolutionary and population genomics of the cavity causing bacteria Streptococcus mutans.</title>
        <authorList>
            <person name="Cornejo O.E."/>
            <person name="Lefebure T."/>
            <person name="Pavinski Bitar P.D."/>
            <person name="Lang P."/>
            <person name="Richards V.P."/>
            <person name="Eilertson K."/>
            <person name="Do T."/>
            <person name="Beighton D."/>
            <person name="Zeng L."/>
            <person name="Ahn S.J."/>
            <person name="Burne R.A."/>
            <person name="Siepel A."/>
            <person name="Bustamante C.D."/>
            <person name="Stanhope M.J."/>
        </authorList>
    </citation>
    <scope>NUCLEOTIDE SEQUENCE [LARGE SCALE GENOMIC DNA]</scope>
    <source>
        <strain evidence="1 2">SM6</strain>
    </source>
</reference>